<keyword evidence="10" id="KW-1185">Reference proteome</keyword>
<evidence type="ECO:0000259" key="8">
    <source>
        <dbReference type="PROSITE" id="PS51379"/>
    </source>
</evidence>
<dbReference type="SUPFAM" id="SSF46548">
    <property type="entry name" value="alpha-helical ferredoxin"/>
    <property type="match status" value="1"/>
</dbReference>
<dbReference type="AlphaFoldDB" id="A0A840NGN7"/>
<feature type="domain" description="4Fe-4S ferredoxin-type" evidence="8">
    <location>
        <begin position="37"/>
        <end position="68"/>
    </location>
</feature>
<dbReference type="FunFam" id="1.10.1060.10:FF:000004">
    <property type="entry name" value="Glutamate synthase, small subunit"/>
    <property type="match status" value="1"/>
</dbReference>
<dbReference type="Gene3D" id="3.50.50.60">
    <property type="entry name" value="FAD/NAD(P)-binding domain"/>
    <property type="match status" value="3"/>
</dbReference>
<dbReference type="PANTHER" id="PTHR43100">
    <property type="entry name" value="GLUTAMATE SYNTHASE [NADPH] SMALL CHAIN"/>
    <property type="match status" value="1"/>
</dbReference>
<dbReference type="SUPFAM" id="SSF51971">
    <property type="entry name" value="Nucleotide-binding domain"/>
    <property type="match status" value="2"/>
</dbReference>
<dbReference type="InterPro" id="IPR009051">
    <property type="entry name" value="Helical_ferredxn"/>
</dbReference>
<reference evidence="9 10" key="1">
    <citation type="submission" date="2020-08" db="EMBL/GenBank/DDBJ databases">
        <title>Sequencing the genomes of 1000 actinobacteria strains.</title>
        <authorList>
            <person name="Klenk H.-P."/>
        </authorList>
    </citation>
    <scope>NUCLEOTIDE SEQUENCE [LARGE SCALE GENOMIC DNA]</scope>
    <source>
        <strain evidence="9 10">DSM 45582</strain>
    </source>
</reference>
<dbReference type="InterPro" id="IPR051394">
    <property type="entry name" value="Glutamate_Synthase"/>
</dbReference>
<dbReference type="EC" id="1.4.1.13" evidence="9"/>
<dbReference type="PRINTS" id="PR00419">
    <property type="entry name" value="ADXRDTASE"/>
</dbReference>
<dbReference type="InterPro" id="IPR017896">
    <property type="entry name" value="4Fe4S_Fe-S-bd"/>
</dbReference>
<dbReference type="GO" id="GO:0051536">
    <property type="term" value="F:iron-sulfur cluster binding"/>
    <property type="evidence" value="ECO:0007669"/>
    <property type="project" value="UniProtKB-KW"/>
</dbReference>
<evidence type="ECO:0000313" key="10">
    <source>
        <dbReference type="Proteomes" id="UP000580474"/>
    </source>
</evidence>
<gene>
    <name evidence="9" type="ORF">BJ969_002506</name>
</gene>
<dbReference type="PROSITE" id="PS51379">
    <property type="entry name" value="4FE4S_FER_2"/>
    <property type="match status" value="1"/>
</dbReference>
<dbReference type="InterPro" id="IPR028261">
    <property type="entry name" value="DPD_II"/>
</dbReference>
<keyword evidence="1" id="KW-0028">Amino-acid biosynthesis</keyword>
<evidence type="ECO:0000256" key="1">
    <source>
        <dbReference type="ARBA" id="ARBA00022605"/>
    </source>
</evidence>
<dbReference type="Pfam" id="PF07992">
    <property type="entry name" value="Pyr_redox_2"/>
    <property type="match status" value="2"/>
</dbReference>
<dbReference type="GO" id="GO:0006537">
    <property type="term" value="P:glutamate biosynthetic process"/>
    <property type="evidence" value="ECO:0007669"/>
    <property type="project" value="UniProtKB-KW"/>
</dbReference>
<sequence>MADPKGFITTARQTPQRRPVDIRIKDWREVYLDFEPGRVKEQAGRCMDCGIPFCHNGCPLGNLIPEWNDLTWRGDWSDAVERLHATNNFPEFTGTLCPAPCEAACVVGINSDPVTIKQVEIEIIDKAWDEGWVTPQAPAAKTGKKVAVIGSGPSGLAAAQQLTRAGHDVVVYERADRIGGLLRYGIPEFKMEKRRLDRRLGQMRAEGTEFRAGVNVGVDVTVEQLKADYDAVVLSGGATAARDLPITGREAVGVHQAMEYLPLSNRVQEGDLQSSPIDAAGKDVVVIGGGDTGADCVGTAHRQGAASVTQLEIMPTPPSERPDSQPWPTYPMTFKVTSAHEEGGERLFSVNTQEFLKDEAGNLRALRLAEVRREDGRFVPVEGTERELPCQLAFLAMGFVGPEKEGLLTDLGVELDERGNVARDSDFMTTVDGVFTAGDMGRGQSLIVWAISEGRSAAAGVDRYLTGRDVLPAPIAPTDRPMV</sequence>
<dbReference type="Gene3D" id="1.10.1060.10">
    <property type="entry name" value="Alpha-helical ferredoxin"/>
    <property type="match status" value="1"/>
</dbReference>
<evidence type="ECO:0000313" key="9">
    <source>
        <dbReference type="EMBL" id="MBB5069418.1"/>
    </source>
</evidence>
<proteinExistence type="predicted"/>
<evidence type="ECO:0000256" key="7">
    <source>
        <dbReference type="ARBA" id="ARBA00029440"/>
    </source>
</evidence>
<dbReference type="InterPro" id="IPR006005">
    <property type="entry name" value="Glut_synth_ssu1"/>
</dbReference>
<accession>A0A840NGN7</accession>
<protein>
    <submittedName>
        <fullName evidence="9">Glutamate synthase (NADPH/NADH) small chain</fullName>
        <ecNumber evidence="9">1.4.1.13</ecNumber>
        <ecNumber evidence="9">1.4.1.14</ecNumber>
    </submittedName>
</protein>
<evidence type="ECO:0000256" key="5">
    <source>
        <dbReference type="ARBA" id="ARBA00023014"/>
    </source>
</evidence>
<dbReference type="GO" id="GO:0016040">
    <property type="term" value="F:glutamate synthase (NADH) activity"/>
    <property type="evidence" value="ECO:0007669"/>
    <property type="project" value="UniProtKB-EC"/>
</dbReference>
<keyword evidence="2" id="KW-0479">Metal-binding</keyword>
<dbReference type="InterPro" id="IPR023753">
    <property type="entry name" value="FAD/NAD-binding_dom"/>
</dbReference>
<dbReference type="Pfam" id="PF14691">
    <property type="entry name" value="Fer4_20"/>
    <property type="match status" value="1"/>
</dbReference>
<keyword evidence="3 9" id="KW-0560">Oxidoreductase</keyword>
<dbReference type="GO" id="GO:0046872">
    <property type="term" value="F:metal ion binding"/>
    <property type="evidence" value="ECO:0007669"/>
    <property type="project" value="UniProtKB-KW"/>
</dbReference>
<comment type="caution">
    <text evidence="9">The sequence shown here is derived from an EMBL/GenBank/DDBJ whole genome shotgun (WGS) entry which is preliminary data.</text>
</comment>
<dbReference type="RefSeq" id="WP_184479108.1">
    <property type="nucleotide sequence ID" value="NZ_JACHIV010000001.1"/>
</dbReference>
<name>A0A840NGN7_9PSEU</name>
<keyword evidence="5" id="KW-0411">Iron-sulfur</keyword>
<dbReference type="PANTHER" id="PTHR43100:SF1">
    <property type="entry name" value="GLUTAMATE SYNTHASE [NADPH] SMALL CHAIN"/>
    <property type="match status" value="1"/>
</dbReference>
<dbReference type="InterPro" id="IPR036188">
    <property type="entry name" value="FAD/NAD-bd_sf"/>
</dbReference>
<keyword evidence="4" id="KW-0408">Iron</keyword>
<evidence type="ECO:0000256" key="6">
    <source>
        <dbReference type="ARBA" id="ARBA00023164"/>
    </source>
</evidence>
<evidence type="ECO:0000256" key="2">
    <source>
        <dbReference type="ARBA" id="ARBA00022723"/>
    </source>
</evidence>
<evidence type="ECO:0000256" key="4">
    <source>
        <dbReference type="ARBA" id="ARBA00023004"/>
    </source>
</evidence>
<dbReference type="GO" id="GO:0004355">
    <property type="term" value="F:glutamate synthase (NADPH) activity"/>
    <property type="evidence" value="ECO:0007669"/>
    <property type="project" value="UniProtKB-EC"/>
</dbReference>
<dbReference type="Proteomes" id="UP000580474">
    <property type="component" value="Unassembled WGS sequence"/>
</dbReference>
<dbReference type="EC" id="1.4.1.14" evidence="9"/>
<keyword evidence="6" id="KW-0314">Glutamate biosynthesis</keyword>
<evidence type="ECO:0000256" key="3">
    <source>
        <dbReference type="ARBA" id="ARBA00023002"/>
    </source>
</evidence>
<dbReference type="NCBIfam" id="TIGR01317">
    <property type="entry name" value="GOGAT_sm_gam"/>
    <property type="match status" value="1"/>
</dbReference>
<dbReference type="EMBL" id="JACHIV010000001">
    <property type="protein sequence ID" value="MBB5069418.1"/>
    <property type="molecule type" value="Genomic_DNA"/>
</dbReference>
<comment type="pathway">
    <text evidence="7">Amino-acid biosynthesis.</text>
</comment>
<dbReference type="GO" id="GO:0016639">
    <property type="term" value="F:oxidoreductase activity, acting on the CH-NH2 group of donors, NAD or NADP as acceptor"/>
    <property type="evidence" value="ECO:0007669"/>
    <property type="project" value="InterPro"/>
</dbReference>
<organism evidence="9 10">
    <name type="scientific">Saccharopolyspora gloriosae</name>
    <dbReference type="NCBI Taxonomy" id="455344"/>
    <lineage>
        <taxon>Bacteria</taxon>
        <taxon>Bacillati</taxon>
        <taxon>Actinomycetota</taxon>
        <taxon>Actinomycetes</taxon>
        <taxon>Pseudonocardiales</taxon>
        <taxon>Pseudonocardiaceae</taxon>
        <taxon>Saccharopolyspora</taxon>
    </lineage>
</organism>
<dbReference type="FunFam" id="3.50.50.60:FF:000124">
    <property type="entry name" value="Glutamate synthase small subunit"/>
    <property type="match status" value="1"/>
</dbReference>